<dbReference type="PANTHER" id="PTHR43201:SF5">
    <property type="entry name" value="MEDIUM-CHAIN ACYL-COA LIGASE ACSF2, MITOCHONDRIAL"/>
    <property type="match status" value="1"/>
</dbReference>
<keyword evidence="2" id="KW-0436">Ligase</keyword>
<dbReference type="PROSITE" id="PS00455">
    <property type="entry name" value="AMP_BINDING"/>
    <property type="match status" value="1"/>
</dbReference>
<sequence>MVSVHGGRPYIVTDDAQLTYDDVATLSRRYAEGLRRLGVRPGDRVGLLMANYPELPVLKYALSRLGAVSVGFNFQLRSEELAYVLKHSGCSVLITMSSHDGIDYLETLEVIEPGWRDGARTVLTELTEVVVLPCGEDLVEHVMLLEELAVSGPMREPAPVDPFGPSDILYTSGTTGVPKAVVLSHDSLLRSSFASALSRAFDDGWRILFSLPLYHVFGYAEGLLAATWVGGAIIPRLRFSAADHLRSVERYRANDILCVPTMTIAILDDPHISAYDLGSLQAMFSAAAPSPEWVWGAAADRLGLSEIVTGYGMTEVCGANTVTLPEDPMNQLSAVVGRMKFGGPAGIQSAAGGVCEFRVVDQATGEVLGPNRPGELTWRGPVVAIGFWDGASVVPIADDGWLRSGDLGYVDDHGYFRLTGRSRDVYKSGGELVLPVEVETFIGRIEGVAQCYVVGVPDERWGEVGWAYVVPSPGHTIVAEDIIAACKRSLARFKVPKKVVVIDANDLPKTVTGKIQKFKLPEVIS</sequence>
<dbReference type="GO" id="GO:0031956">
    <property type="term" value="F:medium-chain fatty acid-CoA ligase activity"/>
    <property type="evidence" value="ECO:0007669"/>
    <property type="project" value="TreeGrafter"/>
</dbReference>
<dbReference type="InterPro" id="IPR045851">
    <property type="entry name" value="AMP-bd_C_sf"/>
</dbReference>
<dbReference type="SUPFAM" id="SSF56801">
    <property type="entry name" value="Acetyl-CoA synthetase-like"/>
    <property type="match status" value="1"/>
</dbReference>
<dbReference type="Proteomes" id="UP000606172">
    <property type="component" value="Unassembled WGS sequence"/>
</dbReference>
<evidence type="ECO:0000259" key="3">
    <source>
        <dbReference type="Pfam" id="PF00501"/>
    </source>
</evidence>
<evidence type="ECO:0000256" key="1">
    <source>
        <dbReference type="ARBA" id="ARBA00006432"/>
    </source>
</evidence>
<keyword evidence="6" id="KW-1185">Reference proteome</keyword>
<dbReference type="Gene3D" id="3.30.300.30">
    <property type="match status" value="1"/>
</dbReference>
<dbReference type="Pfam" id="PF13193">
    <property type="entry name" value="AMP-binding_C"/>
    <property type="match status" value="1"/>
</dbReference>
<dbReference type="GO" id="GO:0006631">
    <property type="term" value="P:fatty acid metabolic process"/>
    <property type="evidence" value="ECO:0007669"/>
    <property type="project" value="TreeGrafter"/>
</dbReference>
<accession>A0A919VAX1</accession>
<organism evidence="5 6">
    <name type="scientific">Sinosporangium siamense</name>
    <dbReference type="NCBI Taxonomy" id="1367973"/>
    <lineage>
        <taxon>Bacteria</taxon>
        <taxon>Bacillati</taxon>
        <taxon>Actinomycetota</taxon>
        <taxon>Actinomycetes</taxon>
        <taxon>Streptosporangiales</taxon>
        <taxon>Streptosporangiaceae</taxon>
        <taxon>Sinosporangium</taxon>
    </lineage>
</organism>
<feature type="domain" description="AMP-binding enzyme C-terminal" evidence="4">
    <location>
        <begin position="437"/>
        <end position="514"/>
    </location>
</feature>
<dbReference type="InterPro" id="IPR025110">
    <property type="entry name" value="AMP-bd_C"/>
</dbReference>
<comment type="similarity">
    <text evidence="1">Belongs to the ATP-dependent AMP-binding enzyme family.</text>
</comment>
<dbReference type="AlphaFoldDB" id="A0A919VAX1"/>
<proteinExistence type="inferred from homology"/>
<evidence type="ECO:0000256" key="2">
    <source>
        <dbReference type="ARBA" id="ARBA00022598"/>
    </source>
</evidence>
<dbReference type="Pfam" id="PF00501">
    <property type="entry name" value="AMP-binding"/>
    <property type="match status" value="1"/>
</dbReference>
<dbReference type="PANTHER" id="PTHR43201">
    <property type="entry name" value="ACYL-COA SYNTHETASE"/>
    <property type="match status" value="1"/>
</dbReference>
<dbReference type="EMBL" id="BOOW01000050">
    <property type="protein sequence ID" value="GII96843.1"/>
    <property type="molecule type" value="Genomic_DNA"/>
</dbReference>
<dbReference type="InterPro" id="IPR020845">
    <property type="entry name" value="AMP-binding_CS"/>
</dbReference>
<dbReference type="Gene3D" id="3.40.50.12780">
    <property type="entry name" value="N-terminal domain of ligase-like"/>
    <property type="match status" value="1"/>
</dbReference>
<dbReference type="InterPro" id="IPR000873">
    <property type="entry name" value="AMP-dep_synth/lig_dom"/>
</dbReference>
<dbReference type="InterPro" id="IPR042099">
    <property type="entry name" value="ANL_N_sf"/>
</dbReference>
<feature type="domain" description="AMP-dependent synthetase/ligase" evidence="3">
    <location>
        <begin position="5"/>
        <end position="388"/>
    </location>
</feature>
<reference evidence="5" key="1">
    <citation type="submission" date="2021-01" db="EMBL/GenBank/DDBJ databases">
        <title>Whole genome shotgun sequence of Sinosporangium siamense NBRC 109515.</title>
        <authorList>
            <person name="Komaki H."/>
            <person name="Tamura T."/>
        </authorList>
    </citation>
    <scope>NUCLEOTIDE SEQUENCE</scope>
    <source>
        <strain evidence="5">NBRC 109515</strain>
    </source>
</reference>
<protein>
    <submittedName>
        <fullName evidence="5">AMP-binding protein</fullName>
    </submittedName>
</protein>
<comment type="caution">
    <text evidence="5">The sequence shown here is derived from an EMBL/GenBank/DDBJ whole genome shotgun (WGS) entry which is preliminary data.</text>
</comment>
<evidence type="ECO:0000313" key="5">
    <source>
        <dbReference type="EMBL" id="GII96843.1"/>
    </source>
</evidence>
<gene>
    <name evidence="5" type="ORF">Ssi02_70740</name>
</gene>
<name>A0A919VAX1_9ACTN</name>
<evidence type="ECO:0000313" key="6">
    <source>
        <dbReference type="Proteomes" id="UP000606172"/>
    </source>
</evidence>
<evidence type="ECO:0000259" key="4">
    <source>
        <dbReference type="Pfam" id="PF13193"/>
    </source>
</evidence>